<protein>
    <submittedName>
        <fullName evidence="3">Carboxylesterase</fullName>
    </submittedName>
</protein>
<reference evidence="4" key="1">
    <citation type="submission" date="2015-07" db="EMBL/GenBank/DDBJ databases">
        <title>Fjat-14235 jcm11544.</title>
        <authorList>
            <person name="Liu B."/>
            <person name="Wang J."/>
            <person name="Zhu Y."/>
            <person name="Liu G."/>
            <person name="Chen Q."/>
            <person name="Chen Z."/>
            <person name="Lan J."/>
            <person name="Che J."/>
            <person name="Ge C."/>
            <person name="Shi H."/>
            <person name="Pan Z."/>
            <person name="Liu X."/>
        </authorList>
    </citation>
    <scope>NUCLEOTIDE SEQUENCE [LARGE SCALE GENOMIC DNA]</scope>
    <source>
        <strain evidence="4">JCM 11544</strain>
    </source>
</reference>
<evidence type="ECO:0000313" key="3">
    <source>
        <dbReference type="EMBL" id="KON83682.1"/>
    </source>
</evidence>
<dbReference type="InterPro" id="IPR050228">
    <property type="entry name" value="Carboxylesterase_BioH"/>
</dbReference>
<feature type="active site" description="Charge relay system" evidence="1">
    <location>
        <position position="222"/>
    </location>
</feature>
<name>A0A0M0G258_9BACI</name>
<dbReference type="OrthoDB" id="9800213at2"/>
<dbReference type="Proteomes" id="UP000037405">
    <property type="component" value="Unassembled WGS sequence"/>
</dbReference>
<evidence type="ECO:0000313" key="4">
    <source>
        <dbReference type="Proteomes" id="UP000037405"/>
    </source>
</evidence>
<dbReference type="GO" id="GO:0052689">
    <property type="term" value="F:carboxylic ester hydrolase activity"/>
    <property type="evidence" value="ECO:0007669"/>
    <property type="project" value="InterPro"/>
</dbReference>
<evidence type="ECO:0000259" key="2">
    <source>
        <dbReference type="Pfam" id="PF12146"/>
    </source>
</evidence>
<feature type="active site" description="Nucleophile" evidence="1">
    <location>
        <position position="93"/>
    </location>
</feature>
<evidence type="ECO:0000256" key="1">
    <source>
        <dbReference type="PIRSR" id="PIRSR017388-1"/>
    </source>
</evidence>
<sequence length="246" mass="27811">MKVVAPKPFTYEEGDRAVLLLHGFTGSTIDVKGLGRVLRQAGFTCHAPLYTGHGGEAEVLIQTTPDEWWRSAQEGYRYLRELGYMKIAVAGVSLGGTFALRLAMMHPVAGLVSMCAPTRGKSRTDLADRVIDYAERFKTFEGKEEELRKKEMDELAQRDMSFLDELQSFIDDTGDRLHAIKDPALILQGAKDAALYKESAIRIHDEILSEEKELKWYGESGHIITLDQERQQVCEDVKDFLLKLDW</sequence>
<dbReference type="AlphaFoldDB" id="A0A0M0G258"/>
<dbReference type="InterPro" id="IPR022742">
    <property type="entry name" value="Hydrolase_4"/>
</dbReference>
<dbReference type="EMBL" id="LGUE01000005">
    <property type="protein sequence ID" value="KON83682.1"/>
    <property type="molecule type" value="Genomic_DNA"/>
</dbReference>
<dbReference type="STRING" id="189381.GCA_900166615_02066"/>
<feature type="active site" description="Charge relay system" evidence="1">
    <location>
        <position position="192"/>
    </location>
</feature>
<organism evidence="3 4">
    <name type="scientific">Rossellomorea marisflavi</name>
    <dbReference type="NCBI Taxonomy" id="189381"/>
    <lineage>
        <taxon>Bacteria</taxon>
        <taxon>Bacillati</taxon>
        <taxon>Bacillota</taxon>
        <taxon>Bacilli</taxon>
        <taxon>Bacillales</taxon>
        <taxon>Bacillaceae</taxon>
        <taxon>Rossellomorea</taxon>
    </lineage>
</organism>
<dbReference type="InterPro" id="IPR029058">
    <property type="entry name" value="AB_hydrolase_fold"/>
</dbReference>
<dbReference type="PANTHER" id="PTHR43194:SF2">
    <property type="entry name" value="PEROXISOMAL MEMBRANE PROTEIN LPX1"/>
    <property type="match status" value="1"/>
</dbReference>
<dbReference type="PANTHER" id="PTHR43194">
    <property type="entry name" value="HYDROLASE ALPHA/BETA FOLD FAMILY"/>
    <property type="match status" value="1"/>
</dbReference>
<dbReference type="PATRIC" id="fig|189381.12.peg.4197"/>
<dbReference type="Gene3D" id="3.40.50.1820">
    <property type="entry name" value="alpha/beta hydrolase"/>
    <property type="match status" value="1"/>
</dbReference>
<feature type="domain" description="Serine aminopeptidase S33" evidence="2">
    <location>
        <begin position="15"/>
        <end position="228"/>
    </location>
</feature>
<dbReference type="RefSeq" id="WP_053429099.1">
    <property type="nucleotide sequence ID" value="NZ_LGUE01000005.1"/>
</dbReference>
<dbReference type="PIRSF" id="PIRSF017388">
    <property type="entry name" value="Esterase_lipase"/>
    <property type="match status" value="1"/>
</dbReference>
<dbReference type="Pfam" id="PF12146">
    <property type="entry name" value="Hydrolase_4"/>
    <property type="match status" value="1"/>
</dbReference>
<accession>A0A0M0G258</accession>
<keyword evidence="4" id="KW-1185">Reference proteome</keyword>
<comment type="caution">
    <text evidence="3">The sequence shown here is derived from an EMBL/GenBank/DDBJ whole genome shotgun (WGS) entry which is preliminary data.</text>
</comment>
<proteinExistence type="predicted"/>
<dbReference type="InterPro" id="IPR012354">
    <property type="entry name" value="Esterase_lipase"/>
</dbReference>
<dbReference type="SUPFAM" id="SSF53474">
    <property type="entry name" value="alpha/beta-Hydrolases"/>
    <property type="match status" value="1"/>
</dbReference>
<gene>
    <name evidence="3" type="ORF">AF331_16040</name>
</gene>